<evidence type="ECO:0000313" key="3">
    <source>
        <dbReference type="Proteomes" id="UP000663860"/>
    </source>
</evidence>
<dbReference type="EMBL" id="CAJOBB010002163">
    <property type="protein sequence ID" value="CAF3944010.1"/>
    <property type="molecule type" value="Genomic_DNA"/>
</dbReference>
<dbReference type="EMBL" id="CAJNOE010001107">
    <property type="protein sequence ID" value="CAF1387673.1"/>
    <property type="molecule type" value="Genomic_DNA"/>
</dbReference>
<gene>
    <name evidence="1" type="ORF">IZO911_LOCUS38774</name>
    <name evidence="2" type="ORF">KXQ929_LOCUS25211</name>
</gene>
<sequence>MSKFDLRLIPPMIDPKNIISITLADKLQTSGQFIRLHSLNLINVDIEEFQVFEKHIMKYPLKSCSISPGNSSKYYYNKSFDLILLSSIISHKDLRKFEFDGEVNLKNQIQWPVLCRLQHRSTIESSVDRQFCDGSRWKEFIQMKLPLLSTFQFWFLNSRDFNSNSGTVESLIASFQTPFWIENKN</sequence>
<accession>A0A815K2C9</accession>
<dbReference type="AlphaFoldDB" id="A0A815K2C9"/>
<reference evidence="1" key="1">
    <citation type="submission" date="2021-02" db="EMBL/GenBank/DDBJ databases">
        <authorList>
            <person name="Nowell W R."/>
        </authorList>
    </citation>
    <scope>NUCLEOTIDE SEQUENCE</scope>
</reference>
<proteinExistence type="predicted"/>
<organism evidence="1 3">
    <name type="scientific">Adineta steineri</name>
    <dbReference type="NCBI Taxonomy" id="433720"/>
    <lineage>
        <taxon>Eukaryota</taxon>
        <taxon>Metazoa</taxon>
        <taxon>Spiralia</taxon>
        <taxon>Gnathifera</taxon>
        <taxon>Rotifera</taxon>
        <taxon>Eurotatoria</taxon>
        <taxon>Bdelloidea</taxon>
        <taxon>Adinetida</taxon>
        <taxon>Adinetidae</taxon>
        <taxon>Adineta</taxon>
    </lineage>
</organism>
<comment type="caution">
    <text evidence="1">The sequence shown here is derived from an EMBL/GenBank/DDBJ whole genome shotgun (WGS) entry which is preliminary data.</text>
</comment>
<name>A0A815K2C9_9BILA</name>
<feature type="non-terminal residue" evidence="1">
    <location>
        <position position="1"/>
    </location>
</feature>
<dbReference type="Proteomes" id="UP000663860">
    <property type="component" value="Unassembled WGS sequence"/>
</dbReference>
<dbReference type="Proteomes" id="UP000663868">
    <property type="component" value="Unassembled WGS sequence"/>
</dbReference>
<protein>
    <submittedName>
        <fullName evidence="1">Uncharacterized protein</fullName>
    </submittedName>
</protein>
<evidence type="ECO:0000313" key="1">
    <source>
        <dbReference type="EMBL" id="CAF1387673.1"/>
    </source>
</evidence>
<evidence type="ECO:0000313" key="2">
    <source>
        <dbReference type="EMBL" id="CAF3944010.1"/>
    </source>
</evidence>